<reference evidence="2 3" key="1">
    <citation type="submission" date="2021-06" db="EMBL/GenBank/DDBJ databases">
        <title>Caerostris extrusa draft genome.</title>
        <authorList>
            <person name="Kono N."/>
            <person name="Arakawa K."/>
        </authorList>
    </citation>
    <scope>NUCLEOTIDE SEQUENCE [LARGE SCALE GENOMIC DNA]</scope>
</reference>
<organism evidence="2 3">
    <name type="scientific">Caerostris extrusa</name>
    <name type="common">Bark spider</name>
    <name type="synonym">Caerostris bankana</name>
    <dbReference type="NCBI Taxonomy" id="172846"/>
    <lineage>
        <taxon>Eukaryota</taxon>
        <taxon>Metazoa</taxon>
        <taxon>Ecdysozoa</taxon>
        <taxon>Arthropoda</taxon>
        <taxon>Chelicerata</taxon>
        <taxon>Arachnida</taxon>
        <taxon>Araneae</taxon>
        <taxon>Araneomorphae</taxon>
        <taxon>Entelegynae</taxon>
        <taxon>Araneoidea</taxon>
        <taxon>Araneidae</taxon>
        <taxon>Caerostris</taxon>
    </lineage>
</organism>
<evidence type="ECO:0000313" key="3">
    <source>
        <dbReference type="Proteomes" id="UP001054945"/>
    </source>
</evidence>
<comment type="caution">
    <text evidence="2">The sequence shown here is derived from an EMBL/GenBank/DDBJ whole genome shotgun (WGS) entry which is preliminary data.</text>
</comment>
<evidence type="ECO:0000256" key="1">
    <source>
        <dbReference type="SAM" id="MobiDB-lite"/>
    </source>
</evidence>
<name>A0AAV4SV14_CAEEX</name>
<dbReference type="Proteomes" id="UP001054945">
    <property type="component" value="Unassembled WGS sequence"/>
</dbReference>
<feature type="compositionally biased region" description="Polar residues" evidence="1">
    <location>
        <begin position="10"/>
        <end position="21"/>
    </location>
</feature>
<proteinExistence type="predicted"/>
<evidence type="ECO:0000313" key="2">
    <source>
        <dbReference type="EMBL" id="GIY37252.1"/>
    </source>
</evidence>
<keyword evidence="3" id="KW-1185">Reference proteome</keyword>
<feature type="region of interest" description="Disordered" evidence="1">
    <location>
        <begin position="1"/>
        <end position="27"/>
    </location>
</feature>
<gene>
    <name evidence="2" type="ORF">CEXT_446851</name>
</gene>
<dbReference type="EMBL" id="BPLR01010145">
    <property type="protein sequence ID" value="GIY37252.1"/>
    <property type="molecule type" value="Genomic_DNA"/>
</dbReference>
<sequence length="90" mass="10453">MIQRRGGKETFSSNHLKSFSISPEIPRNNYWGRKQRATEEEETTRKFAPNSSQIPLLNLSPLFLKINLASHAFYWQLSFRVSKALTQLRG</sequence>
<accession>A0AAV4SV14</accession>
<dbReference type="AlphaFoldDB" id="A0AAV4SV14"/>
<evidence type="ECO:0008006" key="4">
    <source>
        <dbReference type="Google" id="ProtNLM"/>
    </source>
</evidence>
<protein>
    <recommendedName>
        <fullName evidence="4">Ycf15</fullName>
    </recommendedName>
</protein>